<evidence type="ECO:0000256" key="12">
    <source>
        <dbReference type="ARBA" id="ARBA00022989"/>
    </source>
</evidence>
<evidence type="ECO:0000256" key="9">
    <source>
        <dbReference type="ARBA" id="ARBA00022844"/>
    </source>
</evidence>
<keyword evidence="14 18" id="KW-0472">Membrane</keyword>
<evidence type="ECO:0000313" key="20">
    <source>
        <dbReference type="Proteomes" id="UP001254933"/>
    </source>
</evidence>
<evidence type="ECO:0000313" key="19">
    <source>
        <dbReference type="EMBL" id="UQM99617.1"/>
    </source>
</evidence>
<dbReference type="GO" id="GO:0020002">
    <property type="term" value="C:host cell plasma membrane"/>
    <property type="evidence" value="ECO:0007669"/>
    <property type="project" value="UniProtKB-SubCell"/>
</dbReference>
<evidence type="ECO:0000256" key="3">
    <source>
        <dbReference type="ARBA" id="ARBA00022506"/>
    </source>
</evidence>
<sequence length="541" mass="59721">MKNPIITMILISILFRQSTQQIAFTNLSKIGVIKGRNYNLKITSTPTYQHMVIKLIPNIKNMTNCGSDHLQNYQNMLRRILKPIDDSINLIRGVITDKPNNGRFWGAVVGGVALGVATAAQVTAGVALHNSLENANAIMQLKDAITSTNQAVQEVTSAQRKTVLVINALQDQINNNIVPAIKNMGCKSAGNTFGLRLTQYFSEISLIFGPNLRDPASETLSIQAIAGAFNGDFDSLLKALGYKESDLMDVLESGSIRGRIIDVSLEDYFIIIQIEYPTLVNIPDAVVQKFNMISYNYDGAEWLTIFPKALLKRGSYLSNIDLDDCTYTSNTILCPQDTSSPLTQPLYECATGSINQCARTRVVNSHVPRYALSDGVLFLNCMPINCRCSDPDYAIIQEPKTTTIMMYYEECREVMVEGIYVTVGKKTLNRTVYSGDVEVGGIISIDPIDVSTDIADIQDNLDKAQQEIDKSNEILSKVNPNIITLGGFASLISFTALFGIYCVVSLIWLICLTRKVVSPYTIMTYRDRSPTITTLSSNITT</sequence>
<name>A0AAE9HQE3_9MONO</name>
<dbReference type="GO" id="GO:0019064">
    <property type="term" value="P:fusion of virus membrane with host plasma membrane"/>
    <property type="evidence" value="ECO:0007669"/>
    <property type="project" value="UniProtKB-KW"/>
</dbReference>
<evidence type="ECO:0000256" key="6">
    <source>
        <dbReference type="ARBA" id="ARBA00022595"/>
    </source>
</evidence>
<evidence type="ECO:0000256" key="18">
    <source>
        <dbReference type="RuleBase" id="RU003705"/>
    </source>
</evidence>
<keyword evidence="6" id="KW-1162">Viral penetration into host cytoplasm</keyword>
<protein>
    <recommendedName>
        <fullName evidence="2 18">Fusion glycoprotein F0</fullName>
    </recommendedName>
</protein>
<comment type="subcellular location">
    <subcellularLocation>
        <location evidence="18">Virion membrane</location>
        <topology evidence="18">Single-pass type I membrane protein</topology>
    </subcellularLocation>
    <subcellularLocation>
        <location evidence="18">Host cell membrane</location>
        <topology evidence="18">Single-pass membrane protein</topology>
    </subcellularLocation>
</comment>
<gene>
    <name evidence="19" type="primary">F</name>
</gene>
<keyword evidence="12 18" id="KW-1133">Transmembrane helix</keyword>
<evidence type="ECO:0000256" key="8">
    <source>
        <dbReference type="ARBA" id="ARBA00022729"/>
    </source>
</evidence>
<dbReference type="Gene3D" id="6.10.10.110">
    <property type="match status" value="1"/>
</dbReference>
<keyword evidence="8" id="KW-0732">Signal</keyword>
<keyword evidence="4" id="KW-1032">Host cell membrane</keyword>
<keyword evidence="20" id="KW-1185">Reference proteome</keyword>
<dbReference type="SUPFAM" id="SSF69922">
    <property type="entry name" value="Head and neck region of the ectodomain of NDV fusion glycoprotein"/>
    <property type="match status" value="1"/>
</dbReference>
<evidence type="ECO:0000256" key="10">
    <source>
        <dbReference type="ARBA" id="ARBA00022870"/>
    </source>
</evidence>
<comment type="similarity">
    <text evidence="1 18">Belongs to the paramyxoviruses fusion glycoprotein family.</text>
</comment>
<dbReference type="Gene3D" id="2.60.40.1690">
    <property type="entry name" value="Head and neck region of the ectodomain of NDV fusion glycoprotein"/>
    <property type="match status" value="1"/>
</dbReference>
<evidence type="ECO:0000256" key="11">
    <source>
        <dbReference type="ARBA" id="ARBA00022879"/>
    </source>
</evidence>
<keyword evidence="11 18" id="KW-0261">Viral envelope protein</keyword>
<evidence type="ECO:0000256" key="5">
    <source>
        <dbReference type="ARBA" id="ARBA00022521"/>
    </source>
</evidence>
<dbReference type="SUPFAM" id="SSF58069">
    <property type="entry name" value="Virus ectodomain"/>
    <property type="match status" value="1"/>
</dbReference>
<keyword evidence="17" id="KW-1160">Virus entry into host cell</keyword>
<dbReference type="EMBL" id="OK623364">
    <property type="protein sequence ID" value="UQM99617.1"/>
    <property type="molecule type" value="Viral_cRNA"/>
</dbReference>
<feature type="transmembrane region" description="Helical" evidence="18">
    <location>
        <begin position="482"/>
        <end position="510"/>
    </location>
</feature>
<evidence type="ECO:0000256" key="7">
    <source>
        <dbReference type="ARBA" id="ARBA00022692"/>
    </source>
</evidence>
<keyword evidence="7 18" id="KW-0812">Transmembrane</keyword>
<keyword evidence="13" id="KW-0175">Coiled coil</keyword>
<dbReference type="GO" id="GO:0019031">
    <property type="term" value="C:viral envelope"/>
    <property type="evidence" value="ECO:0007669"/>
    <property type="project" value="UniProtKB-KW"/>
</dbReference>
<evidence type="ECO:0000256" key="17">
    <source>
        <dbReference type="ARBA" id="ARBA00023296"/>
    </source>
</evidence>
<evidence type="ECO:0000256" key="2">
    <source>
        <dbReference type="ARBA" id="ARBA00016586"/>
    </source>
</evidence>
<keyword evidence="3" id="KW-1168">Fusion of virus membrane with host membrane</keyword>
<keyword evidence="5" id="KW-1169">Fusion of virus membrane with host cell membrane</keyword>
<reference evidence="19 20" key="1">
    <citation type="journal article" date="2022" name="bioRxiv">
        <title>The characterization of multiple novel paramyxovirus species highlights the diverse nature of the subfamily Orthoparamyxovirinae.</title>
        <authorList>
            <person name="Vanmechelen B."/>
            <person name="Meurs S."/>
            <person name="Horemans M."/>
            <person name="Loosen A."/>
            <person name="Maes T.J."/>
            <person name="Laenen L."/>
            <person name="Vergote V."/>
            <person name="Koundouno F.R."/>
            <person name="Magassouba N."/>
            <person name="Konde M.K."/>
            <person name="Conde I.S."/>
            <person name="Carroll M.W."/>
            <person name="Maes P."/>
        </authorList>
    </citation>
    <scope>NUCLEOTIDE SEQUENCE [LARGE SCALE GENOMIC DNA]</scope>
    <source>
        <strain evidence="19 20">GN/Meliandou/Lm/1/2018</strain>
    </source>
</reference>
<organism evidence="19 20">
    <name type="scientific">Meliandou lophuromys virus</name>
    <dbReference type="NCBI Taxonomy" id="2940986"/>
    <lineage>
        <taxon>Viruses</taxon>
        <taxon>Riboviria</taxon>
        <taxon>Orthornavirae</taxon>
        <taxon>Negarnaviricota</taxon>
        <taxon>Haploviricotina</taxon>
        <taxon>Monjiviricetes</taxon>
        <taxon>Mononegavirales</taxon>
        <taxon>Paramyxoviridae</taxon>
        <taxon>Orthoparamyxovirinae</taxon>
        <taxon>Jeilongvirus</taxon>
        <taxon>Jeilongvirus meliandouense</taxon>
    </lineage>
</organism>
<evidence type="ECO:0000256" key="4">
    <source>
        <dbReference type="ARBA" id="ARBA00022511"/>
    </source>
</evidence>
<evidence type="ECO:0000256" key="16">
    <source>
        <dbReference type="ARBA" id="ARBA00023180"/>
    </source>
</evidence>
<accession>A0AAE9HQE3</accession>
<dbReference type="InterPro" id="IPR000776">
    <property type="entry name" value="Fusion_F0_Paramyxovir"/>
</dbReference>
<dbReference type="Gene3D" id="2.40.490.10">
    <property type="entry name" value="Newcastle disease virus like domain"/>
    <property type="match status" value="1"/>
</dbReference>
<proteinExistence type="inferred from homology"/>
<comment type="subunit">
    <text evidence="18">Homotrimer of disulfide-linked F1-F2.</text>
</comment>
<dbReference type="GO" id="GO:0046718">
    <property type="term" value="P:symbiont entry into host cell"/>
    <property type="evidence" value="ECO:0007669"/>
    <property type="project" value="UniProtKB-KW"/>
</dbReference>
<evidence type="ECO:0000256" key="1">
    <source>
        <dbReference type="ARBA" id="ARBA00008211"/>
    </source>
</evidence>
<evidence type="ECO:0000256" key="15">
    <source>
        <dbReference type="ARBA" id="ARBA00023157"/>
    </source>
</evidence>
<dbReference type="Proteomes" id="UP001254933">
    <property type="component" value="Segment"/>
</dbReference>
<keyword evidence="15" id="KW-1015">Disulfide bond</keyword>
<keyword evidence="10" id="KW-1043">Host membrane</keyword>
<keyword evidence="16" id="KW-0325">Glycoprotein</keyword>
<evidence type="ECO:0000256" key="13">
    <source>
        <dbReference type="ARBA" id="ARBA00023054"/>
    </source>
</evidence>
<dbReference type="Pfam" id="PF00523">
    <property type="entry name" value="Fusion_gly"/>
    <property type="match status" value="1"/>
</dbReference>
<keyword evidence="9" id="KW-0946">Virion</keyword>
<evidence type="ECO:0000256" key="14">
    <source>
        <dbReference type="ARBA" id="ARBA00023136"/>
    </source>
</evidence>
<dbReference type="GO" id="GO:0055036">
    <property type="term" value="C:virion membrane"/>
    <property type="evidence" value="ECO:0007669"/>
    <property type="project" value="UniProtKB-SubCell"/>
</dbReference>
<dbReference type="Gene3D" id="1.10.287.2480">
    <property type="match status" value="1"/>
</dbReference>